<keyword evidence="2" id="KW-1185">Reference proteome</keyword>
<organism evidence="1 2">
    <name type="scientific">Cupriavidus basilensis</name>
    <dbReference type="NCBI Taxonomy" id="68895"/>
    <lineage>
        <taxon>Bacteria</taxon>
        <taxon>Pseudomonadati</taxon>
        <taxon>Pseudomonadota</taxon>
        <taxon>Betaproteobacteria</taxon>
        <taxon>Burkholderiales</taxon>
        <taxon>Burkholderiaceae</taxon>
        <taxon>Cupriavidus</taxon>
    </lineage>
</organism>
<dbReference type="GO" id="GO:0004386">
    <property type="term" value="F:helicase activity"/>
    <property type="evidence" value="ECO:0007669"/>
    <property type="project" value="UniProtKB-KW"/>
</dbReference>
<keyword evidence="1" id="KW-0378">Hydrolase</keyword>
<reference evidence="1 2" key="1">
    <citation type="journal article" date="2015" name="Genome Announc.">
        <title>Complete Genome Sequence of Cupriavidus basilensis 4G11, Isolated from the Oak Ridge Field Research Center Site.</title>
        <authorList>
            <person name="Ray J."/>
            <person name="Waters R.J."/>
            <person name="Skerker J.M."/>
            <person name="Kuehl J.V."/>
            <person name="Price M.N."/>
            <person name="Huang J."/>
            <person name="Chakraborty R."/>
            <person name="Arkin A.P."/>
            <person name="Deutschbauer A."/>
        </authorList>
    </citation>
    <scope>NUCLEOTIDE SEQUENCE [LARGE SCALE GENOMIC DNA]</scope>
    <source>
        <strain evidence="1">4G11</strain>
    </source>
</reference>
<dbReference type="InterPro" id="IPR036527">
    <property type="entry name" value="SCP2_sterol-bd_dom_sf"/>
</dbReference>
<dbReference type="STRING" id="68895.RR42_s2776"/>
<keyword evidence="1" id="KW-0347">Helicase</keyword>
<accession>A0A0C4YF17</accession>
<dbReference type="RefSeq" id="WP_043356474.1">
    <property type="nucleotide sequence ID" value="NZ_CP010537.1"/>
</dbReference>
<evidence type="ECO:0000313" key="2">
    <source>
        <dbReference type="Proteomes" id="UP000031843"/>
    </source>
</evidence>
<dbReference type="KEGG" id="cbw:RR42_s2776"/>
<keyword evidence="1" id="KW-0547">Nucleotide-binding</keyword>
<dbReference type="OrthoDB" id="7011745at2"/>
<dbReference type="Gene3D" id="3.30.1050.10">
    <property type="entry name" value="SCP2 sterol-binding domain"/>
    <property type="match status" value="1"/>
</dbReference>
<dbReference type="AlphaFoldDB" id="A0A0C4YF17"/>
<evidence type="ECO:0000313" key="1">
    <source>
        <dbReference type="EMBL" id="AJG24357.1"/>
    </source>
</evidence>
<dbReference type="EMBL" id="CP010537">
    <property type="protein sequence ID" value="AJG24357.1"/>
    <property type="molecule type" value="Genomic_DNA"/>
</dbReference>
<keyword evidence="1" id="KW-0067">ATP-binding</keyword>
<gene>
    <name evidence="1" type="ORF">RR42_s2776</name>
</gene>
<proteinExistence type="predicted"/>
<sequence>MLKFKFLLWMFNQLLKRQIRNNPDCAKYVGGKALVFQIRTVSGGGRYFVIRDGAIRSFAGVTNTPQFTLTFRDAVKGFAILSARESQAAFLRGLGNKDLVISGDFREVMWFQGLTAFLQPPKVVSPYDRTAF</sequence>
<dbReference type="Proteomes" id="UP000031843">
    <property type="component" value="Chromosome secondary"/>
</dbReference>
<name>A0A0C4YF17_9BURK</name>
<protein>
    <submittedName>
        <fullName evidence="1">Superfamily II DNA and RNA helicase</fullName>
    </submittedName>
</protein>